<evidence type="ECO:0000313" key="8">
    <source>
        <dbReference type="Proteomes" id="UP000285060"/>
    </source>
</evidence>
<comment type="caution">
    <text evidence="7">The sequence shown here is derived from an EMBL/GenBank/DDBJ whole genome shotgun (WGS) entry which is preliminary data.</text>
</comment>
<evidence type="ECO:0000256" key="2">
    <source>
        <dbReference type="ARBA" id="ARBA00010199"/>
    </source>
</evidence>
<dbReference type="VEuPathDB" id="FungiDB:H310_10451"/>
<keyword evidence="3 6" id="KW-0812">Transmembrane</keyword>
<accession>A0A3R6YD33</accession>
<feature type="transmembrane region" description="Helical" evidence="6">
    <location>
        <begin position="40"/>
        <end position="59"/>
    </location>
</feature>
<dbReference type="GO" id="GO:1990961">
    <property type="term" value="P:xenobiotic detoxification by transmembrane export across the plasma membrane"/>
    <property type="evidence" value="ECO:0007669"/>
    <property type="project" value="InterPro"/>
</dbReference>
<feature type="transmembrane region" description="Helical" evidence="6">
    <location>
        <begin position="259"/>
        <end position="285"/>
    </location>
</feature>
<dbReference type="Pfam" id="PF01554">
    <property type="entry name" value="MatE"/>
    <property type="match status" value="2"/>
</dbReference>
<comment type="similarity">
    <text evidence="2">Belongs to the multi antimicrobial extrusion (MATE) (TC 2.A.66.1) family.</text>
</comment>
<reference evidence="7 8" key="1">
    <citation type="submission" date="2018-08" db="EMBL/GenBank/DDBJ databases">
        <title>Aphanomyces genome sequencing and annotation.</title>
        <authorList>
            <person name="Minardi D."/>
            <person name="Oidtmann B."/>
            <person name="Van Der Giezen M."/>
            <person name="Studholme D.J."/>
        </authorList>
    </citation>
    <scope>NUCLEOTIDE SEQUENCE [LARGE SCALE GENOMIC DNA]</scope>
    <source>
        <strain evidence="7 8">NJM0002</strain>
    </source>
</reference>
<evidence type="ECO:0000256" key="1">
    <source>
        <dbReference type="ARBA" id="ARBA00004141"/>
    </source>
</evidence>
<feature type="transmembrane region" description="Helical" evidence="6">
    <location>
        <begin position="450"/>
        <end position="474"/>
    </location>
</feature>
<feature type="transmembrane region" description="Helical" evidence="6">
    <location>
        <begin position="79"/>
        <end position="100"/>
    </location>
</feature>
<protein>
    <recommendedName>
        <fullName evidence="9">MATE efflux family protein</fullName>
    </recommendedName>
</protein>
<evidence type="ECO:0000313" key="7">
    <source>
        <dbReference type="EMBL" id="RHY32664.1"/>
    </source>
</evidence>
<feature type="transmembrane region" description="Helical" evidence="6">
    <location>
        <begin position="112"/>
        <end position="138"/>
    </location>
</feature>
<feature type="transmembrane region" description="Helical" evidence="6">
    <location>
        <begin position="150"/>
        <end position="171"/>
    </location>
</feature>
<dbReference type="InterPro" id="IPR002528">
    <property type="entry name" value="MATE_fam"/>
</dbReference>
<dbReference type="GO" id="GO:0015297">
    <property type="term" value="F:antiporter activity"/>
    <property type="evidence" value="ECO:0007669"/>
    <property type="project" value="InterPro"/>
</dbReference>
<gene>
    <name evidence="7" type="ORF">DYB32_002360</name>
</gene>
<evidence type="ECO:0000256" key="3">
    <source>
        <dbReference type="ARBA" id="ARBA00022692"/>
    </source>
</evidence>
<dbReference type="PANTHER" id="PTHR11206">
    <property type="entry name" value="MULTIDRUG RESISTANCE PROTEIN"/>
    <property type="match status" value="1"/>
</dbReference>
<organism evidence="7 8">
    <name type="scientific">Aphanomyces invadans</name>
    <dbReference type="NCBI Taxonomy" id="157072"/>
    <lineage>
        <taxon>Eukaryota</taxon>
        <taxon>Sar</taxon>
        <taxon>Stramenopiles</taxon>
        <taxon>Oomycota</taxon>
        <taxon>Saprolegniomycetes</taxon>
        <taxon>Saprolegniales</taxon>
        <taxon>Verrucalvaceae</taxon>
        <taxon>Aphanomyces</taxon>
    </lineage>
</organism>
<feature type="transmembrane region" description="Helical" evidence="6">
    <location>
        <begin position="351"/>
        <end position="376"/>
    </location>
</feature>
<dbReference type="GO" id="GO:0042910">
    <property type="term" value="F:xenobiotic transmembrane transporter activity"/>
    <property type="evidence" value="ECO:0007669"/>
    <property type="project" value="InterPro"/>
</dbReference>
<dbReference type="GO" id="GO:0016020">
    <property type="term" value="C:membrane"/>
    <property type="evidence" value="ECO:0007669"/>
    <property type="project" value="UniProtKB-SubCell"/>
</dbReference>
<evidence type="ECO:0008006" key="9">
    <source>
        <dbReference type="Google" id="ProtNLM"/>
    </source>
</evidence>
<comment type="subcellular location">
    <subcellularLocation>
        <location evidence="1">Membrane</location>
        <topology evidence="1">Multi-pass membrane protein</topology>
    </subcellularLocation>
</comment>
<feature type="transmembrane region" description="Helical" evidence="6">
    <location>
        <begin position="391"/>
        <end position="412"/>
    </location>
</feature>
<feature type="transmembrane region" description="Helical" evidence="6">
    <location>
        <begin position="183"/>
        <end position="206"/>
    </location>
</feature>
<dbReference type="AlphaFoldDB" id="A0A3R6YD33"/>
<name>A0A3R6YD33_9STRA</name>
<evidence type="ECO:0000256" key="6">
    <source>
        <dbReference type="SAM" id="Phobius"/>
    </source>
</evidence>
<dbReference type="Proteomes" id="UP000285060">
    <property type="component" value="Unassembled WGS sequence"/>
</dbReference>
<feature type="transmembrane region" description="Helical" evidence="6">
    <location>
        <begin position="212"/>
        <end position="236"/>
    </location>
</feature>
<keyword evidence="5 6" id="KW-0472">Membrane</keyword>
<dbReference type="CDD" id="cd13132">
    <property type="entry name" value="MATE_eukaryotic"/>
    <property type="match status" value="1"/>
</dbReference>
<proteinExistence type="inferred from homology"/>
<feature type="transmembrane region" description="Helical" evidence="6">
    <location>
        <begin position="424"/>
        <end position="444"/>
    </location>
</feature>
<feature type="transmembrane region" description="Helical" evidence="6">
    <location>
        <begin position="305"/>
        <end position="330"/>
    </location>
</feature>
<sequence>MAMQEELSPLLPLKRAPPAVDDTADMQAIIRDEVPAMYRLAYPVVGLCLTPGLVSLVLVGQMAAEDTKRFVDAAALSVMYLNLTALSVGIGLATAMDTLCAQAYGAGNLRHIGLYLQTGTVVLGAAFVPIFLANFYSADILVYLNQPEDVAALSGSFSRILAFGLPFLYAYELLKKVLQAQNIALPMLYSAILCNMVNVVMGYLLVNHTPCGYLGAAISRTLGNMALPLSLLPYFLQKNRLAFWPGWQLRAAVQGVPEFIYFGLAGMLMMVFEWWSYEIIALLAGRRFLVHRTLPTPCLGLLPNAIVAIGANAVLVNITATVYMFYLGIAVAGNIRVGNALGSNRPKRAKIAALVATVLAGGVSLVTGICVFAFRFMYPRVFTQDTAMIELAAQVAVIVAGFQFVDGVNAAIQGTLRGCGLQAYGAAINFVSYILFGLPVGYVFEFPFGWGLPGLWIGMTLGYTFAGVCGAYVLSTRSWQALADAAQARANSKCA</sequence>
<keyword evidence="8" id="KW-1185">Reference proteome</keyword>
<dbReference type="InterPro" id="IPR045069">
    <property type="entry name" value="MATE_euk"/>
</dbReference>
<keyword evidence="4 6" id="KW-1133">Transmembrane helix</keyword>
<evidence type="ECO:0000256" key="4">
    <source>
        <dbReference type="ARBA" id="ARBA00022989"/>
    </source>
</evidence>
<evidence type="ECO:0000256" key="5">
    <source>
        <dbReference type="ARBA" id="ARBA00023136"/>
    </source>
</evidence>
<dbReference type="EMBL" id="QUSY01000120">
    <property type="protein sequence ID" value="RHY32664.1"/>
    <property type="molecule type" value="Genomic_DNA"/>
</dbReference>